<dbReference type="PANTHER" id="PTHR42693">
    <property type="entry name" value="ARYLSULFATASE FAMILY MEMBER"/>
    <property type="match status" value="1"/>
</dbReference>
<reference evidence="5 6" key="1">
    <citation type="journal article" date="2017" name="Antonie Van Leeuwenhoek">
        <title>Rhizobium rhizosphaerae sp. nov., a novel species isolated from rice rhizosphere.</title>
        <authorList>
            <person name="Zhao J.J."/>
            <person name="Zhang J."/>
            <person name="Zhang R.J."/>
            <person name="Zhang C.W."/>
            <person name="Yin H.Q."/>
            <person name="Zhang X.X."/>
        </authorList>
    </citation>
    <scope>NUCLEOTIDE SEQUENCE [LARGE SCALE GENOMIC DNA]</scope>
    <source>
        <strain evidence="5 6">E3</strain>
    </source>
</reference>
<evidence type="ECO:0000313" key="6">
    <source>
        <dbReference type="Proteomes" id="UP000006334"/>
    </source>
</evidence>
<keyword evidence="3" id="KW-0732">Signal</keyword>
<evidence type="ECO:0000313" key="5">
    <source>
        <dbReference type="EMBL" id="GAC16517.1"/>
    </source>
</evidence>
<dbReference type="RefSeq" id="WP_008846319.1">
    <property type="nucleotide sequence ID" value="NZ_BAEN01000076.1"/>
</dbReference>
<name>K6YEC0_9ALTE</name>
<organism evidence="5 6">
    <name type="scientific">Aliiglaciecola lipolytica E3</name>
    <dbReference type="NCBI Taxonomy" id="1127673"/>
    <lineage>
        <taxon>Bacteria</taxon>
        <taxon>Pseudomonadati</taxon>
        <taxon>Pseudomonadota</taxon>
        <taxon>Gammaproteobacteria</taxon>
        <taxon>Alteromonadales</taxon>
        <taxon>Alteromonadaceae</taxon>
        <taxon>Aliiglaciecola</taxon>
    </lineage>
</organism>
<dbReference type="Gene3D" id="3.40.720.10">
    <property type="entry name" value="Alkaline Phosphatase, subunit A"/>
    <property type="match status" value="1"/>
</dbReference>
<dbReference type="OrthoDB" id="9803751at2"/>
<dbReference type="eggNOG" id="COG3119">
    <property type="taxonomic scope" value="Bacteria"/>
</dbReference>
<dbReference type="SUPFAM" id="SSF53649">
    <property type="entry name" value="Alkaline phosphatase-like"/>
    <property type="match status" value="1"/>
</dbReference>
<dbReference type="Pfam" id="PF00884">
    <property type="entry name" value="Sulfatase"/>
    <property type="match status" value="1"/>
</dbReference>
<comment type="similarity">
    <text evidence="1">Belongs to the sulfatase family.</text>
</comment>
<protein>
    <recommendedName>
        <fullName evidence="4">Sulfatase N-terminal domain-containing protein</fullName>
    </recommendedName>
</protein>
<dbReference type="STRING" id="1127673.GLIP_3906"/>
<evidence type="ECO:0000256" key="1">
    <source>
        <dbReference type="ARBA" id="ARBA00008779"/>
    </source>
</evidence>
<accession>K6YEC0</accession>
<sequence>MHSTLTIKPLMIVMFSITFLVSACEQLDDKTVDAALSPAPNIVVIVADDQGYADVSYKNLADDVNTPNIDKLAAIGTDFTQAYVPSPICSTSRTSLITGSYSQRLGMYWYGGKGLENPEFQTLAEKLKEANYTTGYIGKYHYGNSKKSIDRNFPLHHGFDYFYGFEGGRKHYLIHNDAKEKAFNKTRNSLKAKGESLTMGSVWVNHKKVKQNGFSTELIEKQATEFIRNNQSSPFYLQVSFNALHNFTHQLPDEYLAKHKLPKRMDWEPNNESFRQWYVAARAPNNEYGREYYLGQLYYLDQAIGEIVNELEKNNLLENTIIVYLSDNGGSTPIYANNGRFRGSKYTLYEGGIRVPMIVYIPEEFRHNTTMNRRIDDVVSTMDIYPTLLQAAGLQAPENIDGESLVELMLNNSPMSREALVWDTGHEIAVRKGRWKYHAVYDDYYAEKQMVDLELGEFLYDVESDPEESINLIEQYPDIVVTLKSIHQQWSLRNKHRPSREPKKARNL</sequence>
<dbReference type="GO" id="GO:0004065">
    <property type="term" value="F:arylsulfatase activity"/>
    <property type="evidence" value="ECO:0007669"/>
    <property type="project" value="TreeGrafter"/>
</dbReference>
<evidence type="ECO:0000256" key="2">
    <source>
        <dbReference type="ARBA" id="ARBA00022801"/>
    </source>
</evidence>
<keyword evidence="2" id="KW-0378">Hydrolase</keyword>
<dbReference type="AlphaFoldDB" id="K6YEC0"/>
<dbReference type="Gene3D" id="3.30.1120.10">
    <property type="match status" value="1"/>
</dbReference>
<keyword evidence="6" id="KW-1185">Reference proteome</keyword>
<dbReference type="InterPro" id="IPR017850">
    <property type="entry name" value="Alkaline_phosphatase_core_sf"/>
</dbReference>
<dbReference type="Proteomes" id="UP000006334">
    <property type="component" value="Unassembled WGS sequence"/>
</dbReference>
<feature type="chain" id="PRO_5003897210" description="Sulfatase N-terminal domain-containing protein" evidence="3">
    <location>
        <begin position="24"/>
        <end position="508"/>
    </location>
</feature>
<evidence type="ECO:0000259" key="4">
    <source>
        <dbReference type="Pfam" id="PF00884"/>
    </source>
</evidence>
<evidence type="ECO:0000256" key="3">
    <source>
        <dbReference type="SAM" id="SignalP"/>
    </source>
</evidence>
<feature type="signal peptide" evidence="3">
    <location>
        <begin position="1"/>
        <end position="23"/>
    </location>
</feature>
<dbReference type="PANTHER" id="PTHR42693:SF53">
    <property type="entry name" value="ENDO-4-O-SULFATASE"/>
    <property type="match status" value="1"/>
</dbReference>
<proteinExistence type="inferred from homology"/>
<dbReference type="InterPro" id="IPR000917">
    <property type="entry name" value="Sulfatase_N"/>
</dbReference>
<gene>
    <name evidence="5" type="ORF">GLIP_3906</name>
</gene>
<feature type="domain" description="Sulfatase N-terminal" evidence="4">
    <location>
        <begin position="40"/>
        <end position="393"/>
    </location>
</feature>
<dbReference type="InterPro" id="IPR050738">
    <property type="entry name" value="Sulfatase"/>
</dbReference>
<comment type="caution">
    <text evidence="5">The sequence shown here is derived from an EMBL/GenBank/DDBJ whole genome shotgun (WGS) entry which is preliminary data.</text>
</comment>
<dbReference type="EMBL" id="BAEN01000076">
    <property type="protein sequence ID" value="GAC16517.1"/>
    <property type="molecule type" value="Genomic_DNA"/>
</dbReference>